<dbReference type="EMBL" id="CP073078">
    <property type="protein sequence ID" value="QUD87868.1"/>
    <property type="molecule type" value="Genomic_DNA"/>
</dbReference>
<evidence type="ECO:0000256" key="1">
    <source>
        <dbReference type="ARBA" id="ARBA00007812"/>
    </source>
</evidence>
<keyword evidence="8" id="KW-1185">Reference proteome</keyword>
<evidence type="ECO:0000256" key="3">
    <source>
        <dbReference type="RuleBase" id="RU362132"/>
    </source>
</evidence>
<dbReference type="InterPro" id="IPR029061">
    <property type="entry name" value="THDP-binding"/>
</dbReference>
<proteinExistence type="inferred from homology"/>
<dbReference type="GO" id="GO:0030976">
    <property type="term" value="F:thiamine pyrophosphate binding"/>
    <property type="evidence" value="ECO:0007669"/>
    <property type="project" value="InterPro"/>
</dbReference>
<dbReference type="InterPro" id="IPR012001">
    <property type="entry name" value="Thiamin_PyroP_enz_TPP-bd_dom"/>
</dbReference>
<organism evidence="7 8">
    <name type="scientific">Phenylobacterium montanum</name>
    <dbReference type="NCBI Taxonomy" id="2823693"/>
    <lineage>
        <taxon>Bacteria</taxon>
        <taxon>Pseudomonadati</taxon>
        <taxon>Pseudomonadota</taxon>
        <taxon>Alphaproteobacteria</taxon>
        <taxon>Caulobacterales</taxon>
        <taxon>Caulobacteraceae</taxon>
        <taxon>Phenylobacterium</taxon>
    </lineage>
</organism>
<dbReference type="AlphaFoldDB" id="A0A975FYM7"/>
<dbReference type="InterPro" id="IPR011766">
    <property type="entry name" value="TPP_enzyme_TPP-bd"/>
</dbReference>
<dbReference type="FunFam" id="3.40.50.970:FF:000007">
    <property type="entry name" value="Acetolactate synthase"/>
    <property type="match status" value="1"/>
</dbReference>
<dbReference type="Gene3D" id="3.40.50.1220">
    <property type="entry name" value="TPP-binding domain"/>
    <property type="match status" value="1"/>
</dbReference>
<dbReference type="GO" id="GO:0000287">
    <property type="term" value="F:magnesium ion binding"/>
    <property type="evidence" value="ECO:0007669"/>
    <property type="project" value="InterPro"/>
</dbReference>
<name>A0A975FYM7_9CAUL</name>
<dbReference type="CDD" id="cd07035">
    <property type="entry name" value="TPP_PYR_POX_like"/>
    <property type="match status" value="1"/>
</dbReference>
<reference evidence="7" key="1">
    <citation type="submission" date="2021-04" db="EMBL/GenBank/DDBJ databases">
        <title>The complete genome sequence of Caulobacter sp. S6.</title>
        <authorList>
            <person name="Tang Y."/>
            <person name="Ouyang W."/>
            <person name="Liu Q."/>
            <person name="Huang B."/>
            <person name="Guo Z."/>
            <person name="Lei P."/>
        </authorList>
    </citation>
    <scope>NUCLEOTIDE SEQUENCE</scope>
    <source>
        <strain evidence="7">S6</strain>
    </source>
</reference>
<accession>A0A975FYM7</accession>
<dbReference type="Pfam" id="PF02775">
    <property type="entry name" value="TPP_enzyme_C"/>
    <property type="match status" value="1"/>
</dbReference>
<evidence type="ECO:0000256" key="2">
    <source>
        <dbReference type="ARBA" id="ARBA00023052"/>
    </source>
</evidence>
<dbReference type="GO" id="GO:0009099">
    <property type="term" value="P:L-valine biosynthetic process"/>
    <property type="evidence" value="ECO:0007669"/>
    <property type="project" value="TreeGrafter"/>
</dbReference>
<feature type="domain" description="Thiamine pyrophosphate enzyme N-terminal TPP-binding" evidence="6">
    <location>
        <begin position="14"/>
        <end position="126"/>
    </location>
</feature>
<sequence>MNSAAASSSAKARTVGQVLADQLVIHGVRHIACVPGESYLPVLDALKDSPIEVIVCRQEGGAAMMAEAWGRASGRPGVCMVTRGPGAANAFVGVHIAEQDANPMILFVGQVERSTRGRNAWQEIDLERAFGGVAKWVVELDEPARVPEILARAFRLAMSGKPGPVVIGLPADVLYQMTEAADAPRAEVAEAGPDAGAMSEIQARLATAQRPIAIVGGTRWDEEGCAALRAFAERFALPVATSYRRGSLFDADHPCYAGDIGLGPNPKLVARIKAADLVLLLGGRLGEIASQKYSLLPTEGPARQLVHVHPDPDELGRLYHPALAVPASARRTALALAELAAPNAVAWAGEAEAAHADYLAWSGTATPQPGAVNFGEILVWLRGALDRDAMICNGAGAYAAWLHRFYRFRRLNAHVAPASATMGYGPPAAIAMKLAWPERQVLSISGDGDFLMNGQEFATMVQYGLPIINLIIDNESYGSIRLSQERAYPGRVMATDLKNPDFAAYARAFGGFGATVERTADFAEAFRAAEASGLPAILHVKVDQECMTPGASLSAIRAEALSRKG</sequence>
<dbReference type="Pfam" id="PF02776">
    <property type="entry name" value="TPP_enzyme_N"/>
    <property type="match status" value="1"/>
</dbReference>
<keyword evidence="2 3" id="KW-0786">Thiamine pyrophosphate</keyword>
<feature type="domain" description="Thiamine pyrophosphate enzyme TPP-binding" evidence="5">
    <location>
        <begin position="394"/>
        <end position="540"/>
    </location>
</feature>
<dbReference type="InterPro" id="IPR045229">
    <property type="entry name" value="TPP_enz"/>
</dbReference>
<evidence type="ECO:0000259" key="6">
    <source>
        <dbReference type="Pfam" id="PF02776"/>
    </source>
</evidence>
<dbReference type="NCBIfam" id="NF006052">
    <property type="entry name" value="PRK08199.1"/>
    <property type="match status" value="1"/>
</dbReference>
<protein>
    <submittedName>
        <fullName evidence="7">Thiamine pyrophosphate-binding protein</fullName>
    </submittedName>
</protein>
<dbReference type="Proteomes" id="UP000676409">
    <property type="component" value="Chromosome"/>
</dbReference>
<dbReference type="Gene3D" id="3.40.50.970">
    <property type="match status" value="2"/>
</dbReference>
<dbReference type="GO" id="GO:0003984">
    <property type="term" value="F:acetolactate synthase activity"/>
    <property type="evidence" value="ECO:0007669"/>
    <property type="project" value="TreeGrafter"/>
</dbReference>
<evidence type="ECO:0000313" key="7">
    <source>
        <dbReference type="EMBL" id="QUD87868.1"/>
    </source>
</evidence>
<dbReference type="InterPro" id="IPR012000">
    <property type="entry name" value="Thiamin_PyroP_enz_cen_dom"/>
</dbReference>
<dbReference type="RefSeq" id="WP_211937919.1">
    <property type="nucleotide sequence ID" value="NZ_CP073078.1"/>
</dbReference>
<comment type="similarity">
    <text evidence="1 3">Belongs to the TPP enzyme family.</text>
</comment>
<dbReference type="GO" id="GO:0050660">
    <property type="term" value="F:flavin adenine dinucleotide binding"/>
    <property type="evidence" value="ECO:0007669"/>
    <property type="project" value="TreeGrafter"/>
</dbReference>
<gene>
    <name evidence="7" type="ORF">KCG34_22960</name>
</gene>
<dbReference type="CDD" id="cd00568">
    <property type="entry name" value="TPP_enzymes"/>
    <property type="match status" value="1"/>
</dbReference>
<dbReference type="GO" id="GO:0005948">
    <property type="term" value="C:acetolactate synthase complex"/>
    <property type="evidence" value="ECO:0007669"/>
    <property type="project" value="TreeGrafter"/>
</dbReference>
<evidence type="ECO:0000259" key="5">
    <source>
        <dbReference type="Pfam" id="PF02775"/>
    </source>
</evidence>
<dbReference type="SUPFAM" id="SSF52518">
    <property type="entry name" value="Thiamin diphosphate-binding fold (THDP-binding)"/>
    <property type="match status" value="2"/>
</dbReference>
<dbReference type="InterPro" id="IPR029035">
    <property type="entry name" value="DHS-like_NAD/FAD-binding_dom"/>
</dbReference>
<dbReference type="GO" id="GO:0009097">
    <property type="term" value="P:isoleucine biosynthetic process"/>
    <property type="evidence" value="ECO:0007669"/>
    <property type="project" value="TreeGrafter"/>
</dbReference>
<dbReference type="PANTHER" id="PTHR18968">
    <property type="entry name" value="THIAMINE PYROPHOSPHATE ENZYMES"/>
    <property type="match status" value="1"/>
</dbReference>
<evidence type="ECO:0000313" key="8">
    <source>
        <dbReference type="Proteomes" id="UP000676409"/>
    </source>
</evidence>
<feature type="domain" description="Thiamine pyrophosphate enzyme central" evidence="4">
    <location>
        <begin position="200"/>
        <end position="335"/>
    </location>
</feature>
<dbReference type="PANTHER" id="PTHR18968:SF120">
    <property type="entry name" value="ACETOLACTATE SYNTHASE LARGE SUBUNIT"/>
    <property type="match status" value="1"/>
</dbReference>
<dbReference type="Pfam" id="PF00205">
    <property type="entry name" value="TPP_enzyme_M"/>
    <property type="match status" value="1"/>
</dbReference>
<evidence type="ECO:0000259" key="4">
    <source>
        <dbReference type="Pfam" id="PF00205"/>
    </source>
</evidence>
<dbReference type="KEGG" id="caul:KCG34_22960"/>
<dbReference type="SUPFAM" id="SSF52467">
    <property type="entry name" value="DHS-like NAD/FAD-binding domain"/>
    <property type="match status" value="1"/>
</dbReference>